<protein>
    <recommendedName>
        <fullName evidence="7">Mitogen-activated protein kinase kinase kinase 1</fullName>
    </recommendedName>
</protein>
<evidence type="ECO:0000259" key="4">
    <source>
        <dbReference type="PROSITE" id="PS50966"/>
    </source>
</evidence>
<dbReference type="PANTHER" id="PTHR21540">
    <property type="entry name" value="RING FINGER AND SWIM DOMAIN-CONTAINING PROTEIN 2"/>
    <property type="match status" value="1"/>
</dbReference>
<evidence type="ECO:0000313" key="5">
    <source>
        <dbReference type="EMBL" id="KAK7694044.1"/>
    </source>
</evidence>
<keyword evidence="1" id="KW-0863">Zinc-finger</keyword>
<evidence type="ECO:0000259" key="3">
    <source>
        <dbReference type="PROSITE" id="PS50089"/>
    </source>
</evidence>
<dbReference type="InterPro" id="IPR039903">
    <property type="entry name" value="Zswim2"/>
</dbReference>
<dbReference type="Proteomes" id="UP001385951">
    <property type="component" value="Unassembled WGS sequence"/>
</dbReference>
<accession>A0AAW0GWS2</accession>
<comment type="caution">
    <text evidence="5">The sequence shown here is derived from an EMBL/GenBank/DDBJ whole genome shotgun (WGS) entry which is preliminary data.</text>
</comment>
<keyword evidence="1" id="KW-0479">Metal-binding</keyword>
<proteinExistence type="predicted"/>
<dbReference type="InterPro" id="IPR001841">
    <property type="entry name" value="Znf_RING"/>
</dbReference>
<keyword evidence="6" id="KW-1185">Reference proteome</keyword>
<feature type="domain" description="SWIM-type" evidence="4">
    <location>
        <begin position="171"/>
        <end position="203"/>
    </location>
</feature>
<reference evidence="5 6" key="1">
    <citation type="submission" date="2022-09" db="EMBL/GenBank/DDBJ databases">
        <authorList>
            <person name="Palmer J.M."/>
        </authorList>
    </citation>
    <scope>NUCLEOTIDE SEQUENCE [LARGE SCALE GENOMIC DNA]</scope>
    <source>
        <strain evidence="5 6">DSM 7382</strain>
    </source>
</reference>
<evidence type="ECO:0008006" key="7">
    <source>
        <dbReference type="Google" id="ProtNLM"/>
    </source>
</evidence>
<dbReference type="EMBL" id="JASBNA010000003">
    <property type="protein sequence ID" value="KAK7694044.1"/>
    <property type="molecule type" value="Genomic_DNA"/>
</dbReference>
<dbReference type="PROSITE" id="PS50966">
    <property type="entry name" value="ZF_SWIM"/>
    <property type="match status" value="1"/>
</dbReference>
<feature type="region of interest" description="Disordered" evidence="2">
    <location>
        <begin position="1"/>
        <end position="120"/>
    </location>
</feature>
<gene>
    <name evidence="5" type="ORF">QCA50_003620</name>
</gene>
<evidence type="ECO:0000313" key="6">
    <source>
        <dbReference type="Proteomes" id="UP001385951"/>
    </source>
</evidence>
<dbReference type="AlphaFoldDB" id="A0AAW0GWS2"/>
<dbReference type="InterPro" id="IPR007527">
    <property type="entry name" value="Znf_SWIM"/>
</dbReference>
<name>A0AAW0GWS2_9APHY</name>
<dbReference type="PROSITE" id="PS50089">
    <property type="entry name" value="ZF_RING_2"/>
    <property type="match status" value="1"/>
</dbReference>
<feature type="compositionally biased region" description="Pro residues" evidence="2">
    <location>
        <begin position="76"/>
        <end position="101"/>
    </location>
</feature>
<keyword evidence="1" id="KW-0862">Zinc</keyword>
<organism evidence="5 6">
    <name type="scientific">Cerrena zonata</name>
    <dbReference type="NCBI Taxonomy" id="2478898"/>
    <lineage>
        <taxon>Eukaryota</taxon>
        <taxon>Fungi</taxon>
        <taxon>Dikarya</taxon>
        <taxon>Basidiomycota</taxon>
        <taxon>Agaricomycotina</taxon>
        <taxon>Agaricomycetes</taxon>
        <taxon>Polyporales</taxon>
        <taxon>Cerrenaceae</taxon>
        <taxon>Cerrena</taxon>
    </lineage>
</organism>
<dbReference type="InterPro" id="IPR013083">
    <property type="entry name" value="Znf_RING/FYVE/PHD"/>
</dbReference>
<dbReference type="GO" id="GO:0008270">
    <property type="term" value="F:zinc ion binding"/>
    <property type="evidence" value="ECO:0007669"/>
    <property type="project" value="UniProtKB-KW"/>
</dbReference>
<evidence type="ECO:0000256" key="1">
    <source>
        <dbReference type="PROSITE-ProRule" id="PRU00175"/>
    </source>
</evidence>
<feature type="domain" description="RING-type" evidence="3">
    <location>
        <begin position="271"/>
        <end position="318"/>
    </location>
</feature>
<feature type="region of interest" description="Disordered" evidence="2">
    <location>
        <begin position="357"/>
        <end position="381"/>
    </location>
</feature>
<dbReference type="SUPFAM" id="SSF57850">
    <property type="entry name" value="RING/U-box"/>
    <property type="match status" value="1"/>
</dbReference>
<evidence type="ECO:0000256" key="2">
    <source>
        <dbReference type="SAM" id="MobiDB-lite"/>
    </source>
</evidence>
<sequence>MPRGVKRPVDIVISSDDEDYTQSHWVPTPKAPYASYAGPSGSYHTGSNRDPIVIPDSPPPVHIDSRPRPSAARPPVARPPVTPQPAIPPPRIPSPVAPPPAKRQKKQKDPNGELSQAPEKRLAMFKKKCPQAIRERAERVATQRMYMIDRSRNGDELKETFSVLGSTGNVYSVKVDKLPSCNCPDALKGNHCKHILFIFLKVLQVTQASGYWYQKALLTAELEEVFANAPPAPGFAVNARVQEAYAKATGKRVASSSQGVKKRMPEKDTDCPVCYEGMFGAPEKTLVFCESCGNALHKDCFQQWAKATRGKANCVFCRAPWSSQPATPSAGSSRASGVATSEGYVNLAGIAGVSPVRDTSSYYQGPRKGKRHYGYQDYDPY</sequence>
<dbReference type="PANTHER" id="PTHR21540:SF0">
    <property type="entry name" value="PHD FAMILY PROTEIN"/>
    <property type="match status" value="1"/>
</dbReference>
<dbReference type="GO" id="GO:0061630">
    <property type="term" value="F:ubiquitin protein ligase activity"/>
    <property type="evidence" value="ECO:0007669"/>
    <property type="project" value="InterPro"/>
</dbReference>
<dbReference type="Gene3D" id="3.30.40.10">
    <property type="entry name" value="Zinc/RING finger domain, C3HC4 (zinc finger)"/>
    <property type="match status" value="1"/>
</dbReference>